<evidence type="ECO:0000259" key="1">
    <source>
        <dbReference type="Pfam" id="PF13614"/>
    </source>
</evidence>
<evidence type="ECO:0000313" key="3">
    <source>
        <dbReference type="Proteomes" id="UP001152173"/>
    </source>
</evidence>
<comment type="caution">
    <text evidence="2">The sequence shown here is derived from an EMBL/GenBank/DDBJ whole genome shotgun (WGS) entry which is preliminary data.</text>
</comment>
<feature type="domain" description="AAA" evidence="1">
    <location>
        <begin position="135"/>
        <end position="287"/>
    </location>
</feature>
<dbReference type="GO" id="GO:0005829">
    <property type="term" value="C:cytosol"/>
    <property type="evidence" value="ECO:0007669"/>
    <property type="project" value="TreeGrafter"/>
</dbReference>
<dbReference type="GO" id="GO:0016887">
    <property type="term" value="F:ATP hydrolysis activity"/>
    <property type="evidence" value="ECO:0007669"/>
    <property type="project" value="TreeGrafter"/>
</dbReference>
<proteinExistence type="predicted"/>
<dbReference type="GO" id="GO:0051782">
    <property type="term" value="P:negative regulation of cell division"/>
    <property type="evidence" value="ECO:0007669"/>
    <property type="project" value="TreeGrafter"/>
</dbReference>
<dbReference type="InterPro" id="IPR025669">
    <property type="entry name" value="AAA_dom"/>
</dbReference>
<reference evidence="2" key="1">
    <citation type="submission" date="2022-05" db="EMBL/GenBank/DDBJ databases">
        <authorList>
            <person name="Colautti A."/>
            <person name="Iacumin L."/>
        </authorList>
    </citation>
    <scope>NUCLEOTIDE SEQUENCE</scope>
    <source>
        <strain evidence="2">SK 55</strain>
    </source>
</reference>
<protein>
    <submittedName>
        <fullName evidence="2">AAA family ATPase</fullName>
    </submittedName>
</protein>
<dbReference type="GO" id="GO:0009898">
    <property type="term" value="C:cytoplasmic side of plasma membrane"/>
    <property type="evidence" value="ECO:0007669"/>
    <property type="project" value="TreeGrafter"/>
</dbReference>
<organism evidence="2 3">
    <name type="scientific">Paenisporosarcina quisquiliarum</name>
    <dbReference type="NCBI Taxonomy" id="365346"/>
    <lineage>
        <taxon>Bacteria</taxon>
        <taxon>Bacillati</taxon>
        <taxon>Bacillota</taxon>
        <taxon>Bacilli</taxon>
        <taxon>Bacillales</taxon>
        <taxon>Caryophanaceae</taxon>
        <taxon>Paenisporosarcina</taxon>
    </lineage>
</organism>
<dbReference type="Pfam" id="PF13614">
    <property type="entry name" value="AAA_31"/>
    <property type="match status" value="1"/>
</dbReference>
<dbReference type="EMBL" id="JAMKBJ010000006">
    <property type="protein sequence ID" value="MCZ8537267.1"/>
    <property type="molecule type" value="Genomic_DNA"/>
</dbReference>
<keyword evidence="3" id="KW-1185">Reference proteome</keyword>
<dbReference type="AlphaFoldDB" id="A0A9X3LGG8"/>
<dbReference type="InterPro" id="IPR050625">
    <property type="entry name" value="ParA/MinD_ATPase"/>
</dbReference>
<gene>
    <name evidence="2" type="ORF">M9R32_08755</name>
</gene>
<dbReference type="SUPFAM" id="SSF52540">
    <property type="entry name" value="P-loop containing nucleoside triphosphate hydrolases"/>
    <property type="match status" value="1"/>
</dbReference>
<dbReference type="Gene3D" id="3.40.50.300">
    <property type="entry name" value="P-loop containing nucleotide triphosphate hydrolases"/>
    <property type="match status" value="1"/>
</dbReference>
<dbReference type="InterPro" id="IPR027417">
    <property type="entry name" value="P-loop_NTPase"/>
</dbReference>
<dbReference type="PANTHER" id="PTHR43384">
    <property type="entry name" value="SEPTUM SITE-DETERMINING PROTEIN MIND HOMOLOG, CHLOROPLASTIC-RELATED"/>
    <property type="match status" value="1"/>
</dbReference>
<dbReference type="RefSeq" id="WP_269926361.1">
    <property type="nucleotide sequence ID" value="NZ_JAMKBJ010000006.1"/>
</dbReference>
<sequence>MVTILSIPESTEWIALIKKMEDSELHVNWVANEMRLMEQLQSVQPCIVLLPYSSTYNVYDLSSLISQKYPLTSVLLAFPTEEDLDMKRVLRAGADDVLFVSSPLSKIKEDLYLATEKSASKWLQQTPINPPQNGKVFTVCSTKGGIGKTTVAVNLAVAYAKKMMKVAVVDLDLQFGDVAMFLDVKPKQSIYEWVKEDPEGEHIERYMTPYIDGLSVLAAPPRPEFAEVITGNDVKRAICQLKQEYDVVIIDVSSHMNENVLVALEHADEILVMTYLDLPTLKNSKLLIDTLVSLELGERVKVVLNRQSKEKGITTAMVEKVLGREIDAAIPVMDKAMLTAVNEGKPLCYSNPKSPVAKQIFRLTESLYNPDSETLINKKKSRLKERVGGRR</sequence>
<accession>A0A9X3LGG8</accession>
<dbReference type="PANTHER" id="PTHR43384:SF13">
    <property type="entry name" value="SLR0110 PROTEIN"/>
    <property type="match status" value="1"/>
</dbReference>
<evidence type="ECO:0000313" key="2">
    <source>
        <dbReference type="EMBL" id="MCZ8537267.1"/>
    </source>
</evidence>
<dbReference type="GO" id="GO:0005524">
    <property type="term" value="F:ATP binding"/>
    <property type="evidence" value="ECO:0007669"/>
    <property type="project" value="TreeGrafter"/>
</dbReference>
<dbReference type="Proteomes" id="UP001152173">
    <property type="component" value="Unassembled WGS sequence"/>
</dbReference>
<name>A0A9X3LGG8_9BACL</name>